<comment type="similarity">
    <text evidence="1">Belongs to the FPP/GGPP synthase family.</text>
</comment>
<dbReference type="GO" id="GO:0008299">
    <property type="term" value="P:isoprenoid biosynthetic process"/>
    <property type="evidence" value="ECO:0007669"/>
    <property type="project" value="InterPro"/>
</dbReference>
<dbReference type="Gene3D" id="1.10.600.10">
    <property type="entry name" value="Farnesyl Diphosphate Synthase"/>
    <property type="match status" value="1"/>
</dbReference>
<dbReference type="InterPro" id="IPR000092">
    <property type="entry name" value="Polyprenyl_synt"/>
</dbReference>
<organism evidence="2 3">
    <name type="scientific">Sporolactobacillus putidus</name>
    <dbReference type="NCBI Taxonomy" id="492735"/>
    <lineage>
        <taxon>Bacteria</taxon>
        <taxon>Bacillati</taxon>
        <taxon>Bacillota</taxon>
        <taxon>Bacilli</taxon>
        <taxon>Bacillales</taxon>
        <taxon>Sporolactobacillaceae</taxon>
        <taxon>Sporolactobacillus</taxon>
    </lineage>
</organism>
<evidence type="ECO:0008006" key="4">
    <source>
        <dbReference type="Google" id="ProtNLM"/>
    </source>
</evidence>
<evidence type="ECO:0000256" key="1">
    <source>
        <dbReference type="RuleBase" id="RU004466"/>
    </source>
</evidence>
<dbReference type="InterPro" id="IPR008949">
    <property type="entry name" value="Isoprenoid_synthase_dom_sf"/>
</dbReference>
<dbReference type="SUPFAM" id="SSF48576">
    <property type="entry name" value="Terpenoid synthases"/>
    <property type="match status" value="1"/>
</dbReference>
<dbReference type="AlphaFoldDB" id="A0A917S849"/>
<comment type="caution">
    <text evidence="2">The sequence shown here is derived from an EMBL/GenBank/DDBJ whole genome shotgun (WGS) entry which is preliminary data.</text>
</comment>
<gene>
    <name evidence="2" type="ORF">GCM10007968_26490</name>
</gene>
<dbReference type="Pfam" id="PF00348">
    <property type="entry name" value="polyprenyl_synt"/>
    <property type="match status" value="1"/>
</dbReference>
<evidence type="ECO:0000313" key="2">
    <source>
        <dbReference type="EMBL" id="GGL61207.1"/>
    </source>
</evidence>
<dbReference type="CDD" id="cd00385">
    <property type="entry name" value="Isoprenoid_Biosyn_C1"/>
    <property type="match status" value="1"/>
</dbReference>
<sequence length="314" mass="35768">MDAKKEIRRFLLDYLKNSEWDSETRHLISSLLHGEGKIFHESAPFTWGEFSYYIASVFREDTEFHDEQTACAGIVELLILATDIIDELADGDAKSPVLSGLTPQRTLTLSSMLLMESFYLILKCSAADRLGKLSCVIRNLRTASIGQWRDLSFRITGNAPSESDYFALTEQKSVSLMRLVFEMNAIENEPVWEDIAKYIGFSGQLRNDAADILRDTKSDLINKKATLPLIKAVEFSKQKDGGRLLDQLNLLGTSWDDSLLRQNIRDYIKKTGAIDYCLILSKVYLNRAVKLIKKYGEAQRDKSDVKQLIDYLER</sequence>
<reference evidence="2" key="2">
    <citation type="submission" date="2020-09" db="EMBL/GenBank/DDBJ databases">
        <authorList>
            <person name="Sun Q."/>
            <person name="Ohkuma M."/>
        </authorList>
    </citation>
    <scope>NUCLEOTIDE SEQUENCE</scope>
    <source>
        <strain evidence="2">JCM 15325</strain>
    </source>
</reference>
<reference evidence="2" key="1">
    <citation type="journal article" date="2014" name="Int. J. Syst. Evol. Microbiol.">
        <title>Complete genome sequence of Corynebacterium casei LMG S-19264T (=DSM 44701T), isolated from a smear-ripened cheese.</title>
        <authorList>
            <consortium name="US DOE Joint Genome Institute (JGI-PGF)"/>
            <person name="Walter F."/>
            <person name="Albersmeier A."/>
            <person name="Kalinowski J."/>
            <person name="Ruckert C."/>
        </authorList>
    </citation>
    <scope>NUCLEOTIDE SEQUENCE</scope>
    <source>
        <strain evidence="2">JCM 15325</strain>
    </source>
</reference>
<keyword evidence="3" id="KW-1185">Reference proteome</keyword>
<proteinExistence type="inferred from homology"/>
<protein>
    <recommendedName>
        <fullName evidence="4">Polyprenyl synthetase</fullName>
    </recommendedName>
</protein>
<name>A0A917S849_9BACL</name>
<dbReference type="Proteomes" id="UP000654670">
    <property type="component" value="Unassembled WGS sequence"/>
</dbReference>
<accession>A0A917S849</accession>
<dbReference type="RefSeq" id="WP_188804139.1">
    <property type="nucleotide sequence ID" value="NZ_BMOK01000013.1"/>
</dbReference>
<dbReference type="EMBL" id="BMOK01000013">
    <property type="protein sequence ID" value="GGL61207.1"/>
    <property type="molecule type" value="Genomic_DNA"/>
</dbReference>
<dbReference type="GO" id="GO:0004659">
    <property type="term" value="F:prenyltransferase activity"/>
    <property type="evidence" value="ECO:0007669"/>
    <property type="project" value="InterPro"/>
</dbReference>
<keyword evidence="1" id="KW-0808">Transferase</keyword>
<evidence type="ECO:0000313" key="3">
    <source>
        <dbReference type="Proteomes" id="UP000654670"/>
    </source>
</evidence>